<evidence type="ECO:0000313" key="3">
    <source>
        <dbReference type="EMBL" id="BAC88601.1"/>
    </source>
</evidence>
<dbReference type="KEGG" id="gvi:glr0660"/>
<feature type="domain" description="General stress protein 17M-like" evidence="2">
    <location>
        <begin position="7"/>
        <end position="74"/>
    </location>
</feature>
<feature type="transmembrane region" description="Helical" evidence="1">
    <location>
        <begin position="64"/>
        <end position="89"/>
    </location>
</feature>
<dbReference type="InterPro" id="IPR025889">
    <property type="entry name" value="GSP17M-like_dom"/>
</dbReference>
<feature type="transmembrane region" description="Helical" evidence="1">
    <location>
        <begin position="109"/>
        <end position="131"/>
    </location>
</feature>
<protein>
    <submittedName>
        <fullName evidence="3">Glr0660 protein</fullName>
    </submittedName>
</protein>
<evidence type="ECO:0000313" key="4">
    <source>
        <dbReference type="Proteomes" id="UP000000557"/>
    </source>
</evidence>
<dbReference type="AlphaFoldDB" id="Q7NMV5"/>
<evidence type="ECO:0000256" key="1">
    <source>
        <dbReference type="SAM" id="Phobius"/>
    </source>
</evidence>
<dbReference type="OrthoDB" id="515952at2"/>
<dbReference type="InterPro" id="IPR052948">
    <property type="entry name" value="Low_temp-induced_all0457"/>
</dbReference>
<keyword evidence="4" id="KW-1185">Reference proteome</keyword>
<keyword evidence="1" id="KW-0472">Membrane</keyword>
<reference evidence="3 4" key="1">
    <citation type="journal article" date="2003" name="DNA Res.">
        <title>Complete genome structure of Gloeobacter violaceus PCC 7421, a cyanobacterium that lacks thylakoids.</title>
        <authorList>
            <person name="Nakamura Y."/>
            <person name="Kaneko T."/>
            <person name="Sato S."/>
            <person name="Mimuro M."/>
            <person name="Miyashita H."/>
            <person name="Tsuchiya T."/>
            <person name="Sasamoto S."/>
            <person name="Watanabe A."/>
            <person name="Kawashima K."/>
            <person name="Kishida Y."/>
            <person name="Kiyokawa C."/>
            <person name="Kohara M."/>
            <person name="Matsumoto M."/>
            <person name="Matsuno A."/>
            <person name="Nakazaki N."/>
            <person name="Shimpo S."/>
            <person name="Takeuchi C."/>
            <person name="Yamada M."/>
            <person name="Tabata S."/>
        </authorList>
    </citation>
    <scope>NUCLEOTIDE SEQUENCE [LARGE SCALE GENOMIC DNA]</scope>
    <source>
        <strain evidence="4">ATCC 29082 / PCC 7421</strain>
    </source>
</reference>
<sequence length="178" mass="17850">MADEHAVVGTFASHDDAEAAVLALEKAGFDMHKISIIGKDYRTTQQVRGFVTWRDTAKEGAISAGYWGGFFGGLFGILVGAGVLFIPGVGQVVIAGPIAGVLAGWLEGLLLGAAGGAAAGGLVGALVGLGIPEGKAIKYDSDIQAGKFLVLVTGGEEDRARAEQALAAAGLATAEAIA</sequence>
<dbReference type="STRING" id="251221.gene:10758135"/>
<organism evidence="3 4">
    <name type="scientific">Gloeobacter violaceus (strain ATCC 29082 / PCC 7421)</name>
    <dbReference type="NCBI Taxonomy" id="251221"/>
    <lineage>
        <taxon>Bacteria</taxon>
        <taxon>Bacillati</taxon>
        <taxon>Cyanobacteriota</taxon>
        <taxon>Cyanophyceae</taxon>
        <taxon>Gloeobacterales</taxon>
        <taxon>Gloeobacteraceae</taxon>
        <taxon>Gloeobacter</taxon>
    </lineage>
</organism>
<gene>
    <name evidence="3" type="ordered locus">glr0660</name>
</gene>
<dbReference type="PANTHER" id="PTHR36109">
    <property type="entry name" value="MEMBRANE PROTEIN-RELATED"/>
    <property type="match status" value="1"/>
</dbReference>
<dbReference type="eggNOG" id="COG4803">
    <property type="taxonomic scope" value="Bacteria"/>
</dbReference>
<dbReference type="PANTHER" id="PTHR36109:SF2">
    <property type="entry name" value="MEMBRANE PROTEIN"/>
    <property type="match status" value="1"/>
</dbReference>
<dbReference type="RefSeq" id="WP_011140662.1">
    <property type="nucleotide sequence ID" value="NC_005125.1"/>
</dbReference>
<keyword evidence="1" id="KW-0812">Transmembrane</keyword>
<reference evidence="3 4" key="2">
    <citation type="journal article" date="2003" name="DNA Res.">
        <title>Complete genome structure of Gloeobacter violaceus PCC 7421, a cyanobacterium that lacks thylakoids (supplement).</title>
        <authorList>
            <person name="Nakamura Y."/>
            <person name="Kaneko T."/>
            <person name="Sato S."/>
            <person name="Mimuro M."/>
            <person name="Miyashita H."/>
            <person name="Tsuchiya T."/>
            <person name="Sasamoto S."/>
            <person name="Watanabe A."/>
            <person name="Kawashima K."/>
            <person name="Kishida Y."/>
            <person name="Kiyokawa C."/>
            <person name="Kohara M."/>
            <person name="Matsumoto M."/>
            <person name="Matsuno A."/>
            <person name="Nakazaki N."/>
            <person name="Shimpo S."/>
            <person name="Takeuchi C."/>
            <person name="Yamada M."/>
            <person name="Tabata S."/>
        </authorList>
    </citation>
    <scope>NUCLEOTIDE SEQUENCE [LARGE SCALE GENOMIC DNA]</scope>
    <source>
        <strain evidence="4">ATCC 29082 / PCC 7421</strain>
    </source>
</reference>
<name>Q7NMV5_GLOVI</name>
<keyword evidence="1" id="KW-1133">Transmembrane helix</keyword>
<dbReference type="HOGENOM" id="CLU_083853_3_1_3"/>
<dbReference type="Pfam" id="PF11181">
    <property type="entry name" value="YflT"/>
    <property type="match status" value="1"/>
</dbReference>
<accession>Q7NMV5</accession>
<dbReference type="Proteomes" id="UP000000557">
    <property type="component" value="Chromosome"/>
</dbReference>
<dbReference type="EMBL" id="BA000045">
    <property type="protein sequence ID" value="BAC88601.1"/>
    <property type="molecule type" value="Genomic_DNA"/>
</dbReference>
<dbReference type="InParanoid" id="Q7NMV5"/>
<evidence type="ECO:0000259" key="2">
    <source>
        <dbReference type="Pfam" id="PF11181"/>
    </source>
</evidence>
<proteinExistence type="predicted"/>
<dbReference type="EnsemblBacteria" id="BAC88601">
    <property type="protein sequence ID" value="BAC88601"/>
    <property type="gene ID" value="BAC88601"/>
</dbReference>